<reference evidence="2" key="2">
    <citation type="submission" date="2022-01" db="EMBL/GenBank/DDBJ databases">
        <authorList>
            <person name="Yamashiro T."/>
            <person name="Shiraishi A."/>
            <person name="Satake H."/>
            <person name="Nakayama K."/>
        </authorList>
    </citation>
    <scope>NUCLEOTIDE SEQUENCE</scope>
</reference>
<accession>A0ABQ4WYG8</accession>
<evidence type="ECO:0000313" key="3">
    <source>
        <dbReference type="Proteomes" id="UP001151760"/>
    </source>
</evidence>
<keyword evidence="1" id="KW-0472">Membrane</keyword>
<evidence type="ECO:0000313" key="2">
    <source>
        <dbReference type="EMBL" id="GJS57944.1"/>
    </source>
</evidence>
<feature type="transmembrane region" description="Helical" evidence="1">
    <location>
        <begin position="86"/>
        <end position="106"/>
    </location>
</feature>
<feature type="transmembrane region" description="Helical" evidence="1">
    <location>
        <begin position="47"/>
        <end position="80"/>
    </location>
</feature>
<name>A0ABQ4WYG8_9ASTR</name>
<proteinExistence type="predicted"/>
<dbReference type="EMBL" id="BQNB010009045">
    <property type="protein sequence ID" value="GJS57944.1"/>
    <property type="molecule type" value="Genomic_DNA"/>
</dbReference>
<comment type="caution">
    <text evidence="2">The sequence shown here is derived from an EMBL/GenBank/DDBJ whole genome shotgun (WGS) entry which is preliminary data.</text>
</comment>
<evidence type="ECO:0000256" key="1">
    <source>
        <dbReference type="SAM" id="Phobius"/>
    </source>
</evidence>
<gene>
    <name evidence="2" type="ORF">Tco_0652728</name>
</gene>
<keyword evidence="1" id="KW-0812">Transmembrane</keyword>
<reference evidence="2" key="1">
    <citation type="journal article" date="2022" name="Int. J. Mol. Sci.">
        <title>Draft Genome of Tanacetum Coccineum: Genomic Comparison of Closely Related Tanacetum-Family Plants.</title>
        <authorList>
            <person name="Yamashiro T."/>
            <person name="Shiraishi A."/>
            <person name="Nakayama K."/>
            <person name="Satake H."/>
        </authorList>
    </citation>
    <scope>NUCLEOTIDE SEQUENCE</scope>
</reference>
<keyword evidence="1" id="KW-1133">Transmembrane helix</keyword>
<dbReference type="Proteomes" id="UP001151760">
    <property type="component" value="Unassembled WGS sequence"/>
</dbReference>
<evidence type="ECO:0008006" key="4">
    <source>
        <dbReference type="Google" id="ProtNLM"/>
    </source>
</evidence>
<protein>
    <recommendedName>
        <fullName evidence="4">Transmembrane protein</fullName>
    </recommendedName>
</protein>
<sequence>MMFKTLPYVDRPGWEEPYGASFTHGTVSSIPIGGNISPGGFSPSILLVVILVMVVIVVVDLVVVVIGVVIVVAIIGVVFVIEGVSFIIKLSFLIIGFLLRIVYCGYHDPLTFDHMVNASLKFGFIEAITFPSMLSMNPP</sequence>
<keyword evidence="3" id="KW-1185">Reference proteome</keyword>
<organism evidence="2 3">
    <name type="scientific">Tanacetum coccineum</name>
    <dbReference type="NCBI Taxonomy" id="301880"/>
    <lineage>
        <taxon>Eukaryota</taxon>
        <taxon>Viridiplantae</taxon>
        <taxon>Streptophyta</taxon>
        <taxon>Embryophyta</taxon>
        <taxon>Tracheophyta</taxon>
        <taxon>Spermatophyta</taxon>
        <taxon>Magnoliopsida</taxon>
        <taxon>eudicotyledons</taxon>
        <taxon>Gunneridae</taxon>
        <taxon>Pentapetalae</taxon>
        <taxon>asterids</taxon>
        <taxon>campanulids</taxon>
        <taxon>Asterales</taxon>
        <taxon>Asteraceae</taxon>
        <taxon>Asteroideae</taxon>
        <taxon>Anthemideae</taxon>
        <taxon>Anthemidinae</taxon>
        <taxon>Tanacetum</taxon>
    </lineage>
</organism>